<gene>
    <name evidence="3" type="ORF">SAMN05421803_11894</name>
</gene>
<name>A0A1M6RWV0_9ACTN</name>
<feature type="chain" id="PRO_5012770968" description="Meckel syndrome type 1 protein" evidence="2">
    <location>
        <begin position="20"/>
        <end position="442"/>
    </location>
</feature>
<evidence type="ECO:0000313" key="4">
    <source>
        <dbReference type="Proteomes" id="UP000184452"/>
    </source>
</evidence>
<organism evidence="3 4">
    <name type="scientific">Nocardiopsis flavescens</name>
    <dbReference type="NCBI Taxonomy" id="758803"/>
    <lineage>
        <taxon>Bacteria</taxon>
        <taxon>Bacillati</taxon>
        <taxon>Actinomycetota</taxon>
        <taxon>Actinomycetes</taxon>
        <taxon>Streptosporangiales</taxon>
        <taxon>Nocardiopsidaceae</taxon>
        <taxon>Nocardiopsis</taxon>
    </lineage>
</organism>
<feature type="region of interest" description="Disordered" evidence="1">
    <location>
        <begin position="25"/>
        <end position="101"/>
    </location>
</feature>
<feature type="region of interest" description="Disordered" evidence="1">
    <location>
        <begin position="237"/>
        <end position="375"/>
    </location>
</feature>
<dbReference type="EMBL" id="FQZK01000018">
    <property type="protein sequence ID" value="SHK36933.1"/>
    <property type="molecule type" value="Genomic_DNA"/>
</dbReference>
<accession>A0A1M6RWV0</accession>
<dbReference type="STRING" id="758803.SAMN05421803_11894"/>
<evidence type="ECO:0000256" key="1">
    <source>
        <dbReference type="SAM" id="MobiDB-lite"/>
    </source>
</evidence>
<evidence type="ECO:0000313" key="3">
    <source>
        <dbReference type="EMBL" id="SHK36933.1"/>
    </source>
</evidence>
<proteinExistence type="predicted"/>
<feature type="compositionally biased region" description="Low complexity" evidence="1">
    <location>
        <begin position="90"/>
        <end position="101"/>
    </location>
</feature>
<keyword evidence="4" id="KW-1185">Reference proteome</keyword>
<protein>
    <recommendedName>
        <fullName evidence="5">Meckel syndrome type 1 protein</fullName>
    </recommendedName>
</protein>
<reference evidence="3 4" key="1">
    <citation type="submission" date="2016-11" db="EMBL/GenBank/DDBJ databases">
        <authorList>
            <person name="Jaros S."/>
            <person name="Januszkiewicz K."/>
            <person name="Wedrychowicz H."/>
        </authorList>
    </citation>
    <scope>NUCLEOTIDE SEQUENCE [LARGE SCALE GENOMIC DNA]</scope>
    <source>
        <strain evidence="3 4">CGMCC 4.5723</strain>
    </source>
</reference>
<dbReference type="AlphaFoldDB" id="A0A1M6RWV0"/>
<feature type="signal peptide" evidence="2">
    <location>
        <begin position="1"/>
        <end position="19"/>
    </location>
</feature>
<evidence type="ECO:0008006" key="5">
    <source>
        <dbReference type="Google" id="ProtNLM"/>
    </source>
</evidence>
<feature type="compositionally biased region" description="Pro residues" evidence="1">
    <location>
        <begin position="242"/>
        <end position="252"/>
    </location>
</feature>
<evidence type="ECO:0000256" key="2">
    <source>
        <dbReference type="SAM" id="SignalP"/>
    </source>
</evidence>
<sequence>MTVPALLCALLLGAVPVHAAPTPCSPPADLRTPSPPQAGAGEPVETRAPGAPPGSGAVRPGASAGLAADPADRVRTYTEARASARTGPTARSSPSPALRAAVLPRVPAQRGTRVEECTPTAPPVPDAPRAYAWAEGTAEAGPTRAPAGFRAVRPLSTGCEQRPVHAVDPFTSTGADRPVPAVPVPAVSAVGLVSRSDSSAAMVVGPVPLPRRSVVSAVGPVLRWHSSAVSAVRPFRDHASPLPLPLPLPRPRPLTAEAGPERGGSVPALPRLLDHLIATPVPGVPDSARTDPVTTPRQPAAVRPAAGDPEEPAVAPSPQVRPVSGARGPTEEPTTAPAVVPSGGPEAPEPDEEGEAAPVARPTEAEWGGGAGAEPGAVQMVHHVSTTPAPAETVARFVGNASTVLLALLGVTVLALRLTVGWPRFPEPYLGRRRSGGDPDDR</sequence>
<dbReference type="Proteomes" id="UP000184452">
    <property type="component" value="Unassembled WGS sequence"/>
</dbReference>
<keyword evidence="2" id="KW-0732">Signal</keyword>